<dbReference type="AlphaFoldDB" id="A0A9P7JH23"/>
<comment type="caution">
    <text evidence="1">The sequence shown here is derived from an EMBL/GenBank/DDBJ whole genome shotgun (WGS) entry which is preliminary data.</text>
</comment>
<dbReference type="EMBL" id="JABBWG010000006">
    <property type="protein sequence ID" value="KAG1822053.1"/>
    <property type="molecule type" value="Genomic_DNA"/>
</dbReference>
<keyword evidence="2" id="KW-1185">Reference proteome</keyword>
<evidence type="ECO:0000313" key="2">
    <source>
        <dbReference type="Proteomes" id="UP000807769"/>
    </source>
</evidence>
<dbReference type="RefSeq" id="XP_041196793.1">
    <property type="nucleotide sequence ID" value="XM_041330454.1"/>
</dbReference>
<name>A0A9P7JH23_9AGAM</name>
<proteinExistence type="predicted"/>
<dbReference type="GeneID" id="64624471"/>
<dbReference type="Proteomes" id="UP000807769">
    <property type="component" value="Unassembled WGS sequence"/>
</dbReference>
<sequence>MLLGNEESEPGELAPHPYWYAHVIGIFHVYARYLGSDSHNQASQCIDFLWVHWFCRDSNHKSGWVACQLHQIGFYDANEVRADAFGFIDPAQVIRGVHVILGFTHGSTGNLLPPSIARQPHDGGMDYSWYYVNQFVDCDMFMQFCGSGIGHKTT</sequence>
<protein>
    <submittedName>
        <fullName evidence="1">Uncharacterized protein</fullName>
    </submittedName>
</protein>
<evidence type="ECO:0000313" key="1">
    <source>
        <dbReference type="EMBL" id="KAG1822053.1"/>
    </source>
</evidence>
<reference evidence="1" key="1">
    <citation type="journal article" date="2020" name="New Phytol.">
        <title>Comparative genomics reveals dynamic genome evolution in host specialist ectomycorrhizal fungi.</title>
        <authorList>
            <person name="Lofgren L.A."/>
            <person name="Nguyen N.H."/>
            <person name="Vilgalys R."/>
            <person name="Ruytinx J."/>
            <person name="Liao H.L."/>
            <person name="Branco S."/>
            <person name="Kuo A."/>
            <person name="LaButti K."/>
            <person name="Lipzen A."/>
            <person name="Andreopoulos W."/>
            <person name="Pangilinan J."/>
            <person name="Riley R."/>
            <person name="Hundley H."/>
            <person name="Na H."/>
            <person name="Barry K."/>
            <person name="Grigoriev I.V."/>
            <person name="Stajich J.E."/>
            <person name="Kennedy P.G."/>
        </authorList>
    </citation>
    <scope>NUCLEOTIDE SEQUENCE</scope>
    <source>
        <strain evidence="1">MN1</strain>
    </source>
</reference>
<dbReference type="OrthoDB" id="3267098at2759"/>
<accession>A0A9P7JH23</accession>
<organism evidence="1 2">
    <name type="scientific">Suillus subaureus</name>
    <dbReference type="NCBI Taxonomy" id="48587"/>
    <lineage>
        <taxon>Eukaryota</taxon>
        <taxon>Fungi</taxon>
        <taxon>Dikarya</taxon>
        <taxon>Basidiomycota</taxon>
        <taxon>Agaricomycotina</taxon>
        <taxon>Agaricomycetes</taxon>
        <taxon>Agaricomycetidae</taxon>
        <taxon>Boletales</taxon>
        <taxon>Suillineae</taxon>
        <taxon>Suillaceae</taxon>
        <taxon>Suillus</taxon>
    </lineage>
</organism>
<gene>
    <name evidence="1" type="ORF">BJ212DRAFT_1264972</name>
</gene>